<name>A0A2J5HSF5_9EURO</name>
<dbReference type="EMBL" id="KZ559550">
    <property type="protein sequence ID" value="PLN80162.1"/>
    <property type="molecule type" value="Genomic_DNA"/>
</dbReference>
<evidence type="ECO:0000313" key="2">
    <source>
        <dbReference type="Proteomes" id="UP000235023"/>
    </source>
</evidence>
<evidence type="ECO:0000313" key="1">
    <source>
        <dbReference type="EMBL" id="PLN80162.1"/>
    </source>
</evidence>
<gene>
    <name evidence="1" type="ORF">BDW42DRAFT_186220</name>
</gene>
<dbReference type="OrthoDB" id="4496236at2759"/>
<organism evidence="1 2">
    <name type="scientific">Aspergillus taichungensis</name>
    <dbReference type="NCBI Taxonomy" id="482145"/>
    <lineage>
        <taxon>Eukaryota</taxon>
        <taxon>Fungi</taxon>
        <taxon>Dikarya</taxon>
        <taxon>Ascomycota</taxon>
        <taxon>Pezizomycotina</taxon>
        <taxon>Eurotiomycetes</taxon>
        <taxon>Eurotiomycetidae</taxon>
        <taxon>Eurotiales</taxon>
        <taxon>Aspergillaceae</taxon>
        <taxon>Aspergillus</taxon>
        <taxon>Aspergillus subgen. Circumdati</taxon>
    </lineage>
</organism>
<sequence>MQTPQAAIHLGPINGTPFPWCLPCVKRIGKEGHEPCSRSNAYEECRCCQRLGKVCDPVPVPLRGDVTNILLLTPDSQPAAVAAFAKKAYAYREAVGNSPDVQKLVVMQSLNRNLFRLVNAMRAAKGQPVFPDEEEQVWPEVHGGVIDRKEEVEDTINHISSLI</sequence>
<reference evidence="2" key="1">
    <citation type="submission" date="2017-12" db="EMBL/GenBank/DDBJ databases">
        <authorList>
            <consortium name="DOE Joint Genome Institute"/>
            <person name="Mondo S.J."/>
            <person name="Kjaerbolling I."/>
            <person name="Vesth T.C."/>
            <person name="Frisvad J.C."/>
            <person name="Nybo J.L."/>
            <person name="Theobald S."/>
            <person name="Kuo A."/>
            <person name="Bowyer P."/>
            <person name="Matsuda Y."/>
            <person name="Lyhne E.K."/>
            <person name="Kogle M.E."/>
            <person name="Clum A."/>
            <person name="Lipzen A."/>
            <person name="Salamov A."/>
            <person name="Ngan C.Y."/>
            <person name="Daum C."/>
            <person name="Chiniquy J."/>
            <person name="Barry K."/>
            <person name="LaButti K."/>
            <person name="Haridas S."/>
            <person name="Simmons B.A."/>
            <person name="Magnuson J.K."/>
            <person name="Mortensen U.H."/>
            <person name="Larsen T.O."/>
            <person name="Grigoriev I.V."/>
            <person name="Baker S.E."/>
            <person name="Andersen M.R."/>
            <person name="Nordberg H.P."/>
            <person name="Cantor M.N."/>
            <person name="Hua S.X."/>
        </authorList>
    </citation>
    <scope>NUCLEOTIDE SEQUENCE [LARGE SCALE GENOMIC DNA]</scope>
    <source>
        <strain evidence="2">IBT 19404</strain>
    </source>
</reference>
<dbReference type="AlphaFoldDB" id="A0A2J5HSF5"/>
<keyword evidence="2" id="KW-1185">Reference proteome</keyword>
<proteinExistence type="predicted"/>
<protein>
    <submittedName>
        <fullName evidence="1">Uncharacterized protein</fullName>
    </submittedName>
</protein>
<accession>A0A2J5HSF5</accession>
<dbReference type="Proteomes" id="UP000235023">
    <property type="component" value="Unassembled WGS sequence"/>
</dbReference>